<gene>
    <name evidence="2" type="ORF">2050H1_001</name>
</gene>
<sequence>MRQQQKEHFTKQSSSISGQAYNVELSAKLFETVYGNMYRYKEAAVTRELLCNMIDAHEMRDRFYRTIPGYYTSVLSIPQARVSKYLAPKGTKPVVHLPDDLEPWLEMRDYGIGLSLEQIVGEAIPADIDEVLIQGNMIVKEDSIPEGATIIGEPGYYEGNLVFRSPENNEIIRGPGLYTTLFRSTKSEDDDMIGSFGLGSKSPFAVTDTFTVESRYEGKVHRFLMYLNSNRIPCCDMVTKDLETRDPKPDTTDEYNGLTVRVPIKNSEYGRFAAELKRIGMVMEESAWPEVENDRHFGGFTGIDRSNRINNTYIQADKNGTHFAVMGGVSYPIDTNQLPPHLANILSRFPTTYTFFGIGELNVPPSREDLDYGEYTRAALEKSLEELRDRVVGEAINDVMEANRNGPLFAYYTKMRFKDTYGDTFLTILNERVPADPRFNAKGQFYRPGYEPKVNRKYVESLEKYPVLIGDKDSFYRVQHFNTWQRDENYNMNIVDFHKKTPNIVIMDDPRAFTQKCKTLANRTLNDVILIIPDADMIKHRNSKLGKLYLNANEMRARIRKWAGTSKDMDYMAFADAFAEHFDQIVDAGSIKFTSELEYDRLVVDGNLGIMRVQFTKGRYGSKTFEGCELKSDAISRIADAGKRMVYVELSGHNVISEYNGEVMDADDVHYMWGYMKQMESLRSPVPEGERRAQPWYKDIGLDESLYLVRRKAVPFLKRNSEYFVSITEVIDEFRKEFHDMFQAVALEWFAEQGSHIRNTIGRLEYYQWIAQQLKDDKLYSKFNALQQKFMSSVTSAKTCGVARAQLIEGREDYYRNNKLPMTNFNEKFDAYKPSNADDPYGALTYQDLCGQFGNMTERLAHHLGIESDYLKPPTRGNRKSRGRVGNNRKEEVRTAIERHLIAQYVAASYKPAMGNKLLGKSQFMKTLLAEITPGQ</sequence>
<evidence type="ECO:0000313" key="2">
    <source>
        <dbReference type="EMBL" id="ASZ78767.1"/>
    </source>
</evidence>
<organism evidence="2 3">
    <name type="scientific">Serratia phage 2050H1</name>
    <dbReference type="NCBI Taxonomy" id="2024250"/>
    <lineage>
        <taxon>Viruses</taxon>
        <taxon>Duplodnaviria</taxon>
        <taxon>Heunggongvirae</taxon>
        <taxon>Uroviricota</taxon>
        <taxon>Caudoviricetes</taxon>
        <taxon>Pantevenvirales</taxon>
        <taxon>Ackermannviridae</taxon>
        <taxon>Miltonvirus</taxon>
        <taxon>Miltonvirus MAM1</taxon>
    </lineage>
</organism>
<dbReference type="Gene3D" id="3.30.565.10">
    <property type="entry name" value="Histidine kinase-like ATPase, C-terminal domain"/>
    <property type="match status" value="2"/>
</dbReference>
<proteinExistence type="predicted"/>
<reference evidence="2 3" key="1">
    <citation type="submission" date="2017-06" db="EMBL/GenBank/DDBJ databases">
        <authorList>
            <person name="Kim H.J."/>
            <person name="Triplett B.A."/>
        </authorList>
    </citation>
    <scope>NUCLEOTIDE SEQUENCE [LARGE SCALE GENOMIC DNA]</scope>
</reference>
<protein>
    <submittedName>
        <fullName evidence="2">RIIA protein</fullName>
    </submittedName>
</protein>
<dbReference type="EMBL" id="MF285619">
    <property type="protein sequence ID" value="ASZ78767.1"/>
    <property type="molecule type" value="Genomic_DNA"/>
</dbReference>
<accession>A0A249Y266</accession>
<evidence type="ECO:0000313" key="3">
    <source>
        <dbReference type="Proteomes" id="UP000224362"/>
    </source>
</evidence>
<evidence type="ECO:0000256" key="1">
    <source>
        <dbReference type="SAM" id="MobiDB-lite"/>
    </source>
</evidence>
<feature type="region of interest" description="Disordered" evidence="1">
    <location>
        <begin position="869"/>
        <end position="892"/>
    </location>
</feature>
<name>A0A249Y266_9CAUD</name>
<dbReference type="InterPro" id="IPR036890">
    <property type="entry name" value="HATPase_C_sf"/>
</dbReference>
<dbReference type="Proteomes" id="UP000224362">
    <property type="component" value="Segment"/>
</dbReference>
<dbReference type="SUPFAM" id="SSF55874">
    <property type="entry name" value="ATPase domain of HSP90 chaperone/DNA topoisomerase II/histidine kinase"/>
    <property type="match status" value="1"/>
</dbReference>